<name>A0AAU9TY30_EUPED</name>
<comment type="caution">
    <text evidence="11">The sequence shown here is derived from an EMBL/GenBank/DDBJ whole genome shotgun (WGS) entry which is preliminary data.</text>
</comment>
<dbReference type="Gene3D" id="4.10.1000.10">
    <property type="entry name" value="Zinc finger, CCCH-type"/>
    <property type="match status" value="1"/>
</dbReference>
<dbReference type="GO" id="GO:0031965">
    <property type="term" value="C:nuclear membrane"/>
    <property type="evidence" value="ECO:0007669"/>
    <property type="project" value="UniProtKB-SubCell"/>
</dbReference>
<evidence type="ECO:0000256" key="9">
    <source>
        <dbReference type="PROSITE-ProRule" id="PRU00723"/>
    </source>
</evidence>
<gene>
    <name evidence="11" type="ORF">EEDITHA_LOCUS8292</name>
</gene>
<evidence type="ECO:0000256" key="1">
    <source>
        <dbReference type="ARBA" id="ARBA00004335"/>
    </source>
</evidence>
<dbReference type="EMBL" id="CAKOGL010000012">
    <property type="protein sequence ID" value="CAH2092539.1"/>
    <property type="molecule type" value="Genomic_DNA"/>
</dbReference>
<dbReference type="InterPro" id="IPR000571">
    <property type="entry name" value="Znf_CCCH"/>
</dbReference>
<dbReference type="AlphaFoldDB" id="A0AAU9TY30"/>
<comment type="function">
    <text evidence="6">Required for the export of mRNAs containing poly(A) tails from the nucleus into the cytoplasm.</text>
</comment>
<sequence length="247" mass="27379">MVVCKFFQQGYCRYGQSCRFEHMYGQKYSYRAPQTQNESSSNVASSLFRSAAQNVTVFNSAPNNSTFQQKPQTRASVFDRLGPVQNSAGFQNNQAQSIFAQANQSVFGQPSPPRNAFQTQSDAAKSIFAQATQNIFGPAQSGNFFQRKDNAANLFATAAQSLPKDQFNLQNSSPFTQQTPQNIFQISDKQTSNLFGVTANVFDQSSNDEDVYSKVEDLSKSDLDAFESLEFKLGFIPELPPPKSLCV</sequence>
<proteinExistence type="predicted"/>
<protein>
    <recommendedName>
        <fullName evidence="7">Nucleoporin NUP42</fullName>
    </recommendedName>
    <alternativeName>
        <fullName evidence="8">Nucleoporin-like protein 2</fullName>
    </alternativeName>
</protein>
<evidence type="ECO:0000259" key="10">
    <source>
        <dbReference type="PROSITE" id="PS50103"/>
    </source>
</evidence>
<dbReference type="Proteomes" id="UP001153954">
    <property type="component" value="Unassembled WGS sequence"/>
</dbReference>
<evidence type="ECO:0000256" key="7">
    <source>
        <dbReference type="ARBA" id="ARBA00039886"/>
    </source>
</evidence>
<dbReference type="InterPro" id="IPR036855">
    <property type="entry name" value="Znf_CCCH_sf"/>
</dbReference>
<keyword evidence="2 9" id="KW-0479">Metal-binding</keyword>
<dbReference type="GO" id="GO:0008270">
    <property type="term" value="F:zinc ion binding"/>
    <property type="evidence" value="ECO:0007669"/>
    <property type="project" value="UniProtKB-KW"/>
</dbReference>
<feature type="zinc finger region" description="C3H1-type" evidence="9">
    <location>
        <begin position="1"/>
        <end position="25"/>
    </location>
</feature>
<evidence type="ECO:0000256" key="3">
    <source>
        <dbReference type="ARBA" id="ARBA00022771"/>
    </source>
</evidence>
<dbReference type="PANTHER" id="PTHR46527:SF1">
    <property type="entry name" value="NUCLEOPORIN NUP42"/>
    <property type="match status" value="1"/>
</dbReference>
<keyword evidence="4 9" id="KW-0862">Zinc</keyword>
<evidence type="ECO:0000256" key="8">
    <source>
        <dbReference type="ARBA" id="ARBA00042384"/>
    </source>
</evidence>
<dbReference type="PROSITE" id="PS50103">
    <property type="entry name" value="ZF_C3H1"/>
    <property type="match status" value="1"/>
</dbReference>
<evidence type="ECO:0000256" key="6">
    <source>
        <dbReference type="ARBA" id="ARBA00037262"/>
    </source>
</evidence>
<evidence type="ECO:0000256" key="4">
    <source>
        <dbReference type="ARBA" id="ARBA00022833"/>
    </source>
</evidence>
<dbReference type="PANTHER" id="PTHR46527">
    <property type="entry name" value="NUCLEOPORIN-LIKE PROTEIN 2"/>
    <property type="match status" value="1"/>
</dbReference>
<organism evidence="11 12">
    <name type="scientific">Euphydryas editha</name>
    <name type="common">Edith's checkerspot</name>
    <dbReference type="NCBI Taxonomy" id="104508"/>
    <lineage>
        <taxon>Eukaryota</taxon>
        <taxon>Metazoa</taxon>
        <taxon>Ecdysozoa</taxon>
        <taxon>Arthropoda</taxon>
        <taxon>Hexapoda</taxon>
        <taxon>Insecta</taxon>
        <taxon>Pterygota</taxon>
        <taxon>Neoptera</taxon>
        <taxon>Endopterygota</taxon>
        <taxon>Lepidoptera</taxon>
        <taxon>Glossata</taxon>
        <taxon>Ditrysia</taxon>
        <taxon>Papilionoidea</taxon>
        <taxon>Nymphalidae</taxon>
        <taxon>Nymphalinae</taxon>
        <taxon>Euphydryas</taxon>
    </lineage>
</organism>
<dbReference type="SMART" id="SM00356">
    <property type="entry name" value="ZnF_C3H1"/>
    <property type="match status" value="1"/>
</dbReference>
<reference evidence="11" key="1">
    <citation type="submission" date="2022-03" db="EMBL/GenBank/DDBJ databases">
        <authorList>
            <person name="Tunstrom K."/>
        </authorList>
    </citation>
    <scope>NUCLEOTIDE SEQUENCE</scope>
</reference>
<keyword evidence="12" id="KW-1185">Reference proteome</keyword>
<feature type="domain" description="C3H1-type" evidence="10">
    <location>
        <begin position="1"/>
        <end position="25"/>
    </location>
</feature>
<dbReference type="InterPro" id="IPR041367">
    <property type="entry name" value="Znf-CCCH_4"/>
</dbReference>
<dbReference type="Pfam" id="PF18044">
    <property type="entry name" value="zf-CCCH_4"/>
    <property type="match status" value="1"/>
</dbReference>
<evidence type="ECO:0000256" key="2">
    <source>
        <dbReference type="ARBA" id="ARBA00022723"/>
    </source>
</evidence>
<comment type="subcellular location">
    <subcellularLocation>
        <location evidence="1">Nucleus membrane</location>
        <topology evidence="1">Peripheral membrane protein</topology>
        <orientation evidence="1">Cytoplasmic side</orientation>
    </subcellularLocation>
</comment>
<accession>A0AAU9TY30</accession>
<dbReference type="InterPro" id="IPR051767">
    <property type="entry name" value="Nucleoporin_NUP42"/>
</dbReference>
<keyword evidence="3 9" id="KW-0863">Zinc-finger</keyword>
<evidence type="ECO:0000313" key="12">
    <source>
        <dbReference type="Proteomes" id="UP001153954"/>
    </source>
</evidence>
<evidence type="ECO:0000313" key="11">
    <source>
        <dbReference type="EMBL" id="CAH2092539.1"/>
    </source>
</evidence>
<keyword evidence="5" id="KW-0539">Nucleus</keyword>
<evidence type="ECO:0000256" key="5">
    <source>
        <dbReference type="ARBA" id="ARBA00023242"/>
    </source>
</evidence>
<dbReference type="SUPFAM" id="SSF90229">
    <property type="entry name" value="CCCH zinc finger"/>
    <property type="match status" value="1"/>
</dbReference>